<keyword evidence="5" id="KW-1133">Transmembrane helix</keyword>
<dbReference type="GeneID" id="97995634"/>
<dbReference type="InterPro" id="IPR036034">
    <property type="entry name" value="PDZ_sf"/>
</dbReference>
<dbReference type="InterPro" id="IPR001940">
    <property type="entry name" value="Peptidase_S1C"/>
</dbReference>
<keyword evidence="3" id="KW-0378">Hydrolase</keyword>
<comment type="similarity">
    <text evidence="1">Belongs to the peptidase S1C family.</text>
</comment>
<dbReference type="PRINTS" id="PR00834">
    <property type="entry name" value="PROTEASES2C"/>
</dbReference>
<evidence type="ECO:0000313" key="8">
    <source>
        <dbReference type="Proteomes" id="UP000260649"/>
    </source>
</evidence>
<feature type="compositionally biased region" description="Low complexity" evidence="4">
    <location>
        <begin position="1"/>
        <end position="15"/>
    </location>
</feature>
<organism evidence="7 8">
    <name type="scientific">Evtepia gabavorous</name>
    <dbReference type="NCBI Taxonomy" id="2211183"/>
    <lineage>
        <taxon>Bacteria</taxon>
        <taxon>Bacillati</taxon>
        <taxon>Bacillota</taxon>
        <taxon>Clostridia</taxon>
        <taxon>Eubacteriales</taxon>
        <taxon>Evtepia</taxon>
    </lineage>
</organism>
<dbReference type="GO" id="GO:0006508">
    <property type="term" value="P:proteolysis"/>
    <property type="evidence" value="ECO:0007669"/>
    <property type="project" value="UniProtKB-KW"/>
</dbReference>
<keyword evidence="8" id="KW-1185">Reference proteome</keyword>
<keyword evidence="5" id="KW-0812">Transmembrane</keyword>
<dbReference type="InterPro" id="IPR051201">
    <property type="entry name" value="Chloro_Bact_Ser_Proteases"/>
</dbReference>
<dbReference type="SMART" id="SM00228">
    <property type="entry name" value="PDZ"/>
    <property type="match status" value="1"/>
</dbReference>
<dbReference type="Proteomes" id="UP000260649">
    <property type="component" value="Unassembled WGS sequence"/>
</dbReference>
<dbReference type="InterPro" id="IPR043504">
    <property type="entry name" value="Peptidase_S1_PA_chymotrypsin"/>
</dbReference>
<dbReference type="InterPro" id="IPR001478">
    <property type="entry name" value="PDZ"/>
</dbReference>
<proteinExistence type="inferred from homology"/>
<reference evidence="7 8" key="1">
    <citation type="submission" date="2018-07" db="EMBL/GenBank/DDBJ databases">
        <title>GABA Modulating Bacteria of the Human Gut Microbiota.</title>
        <authorList>
            <person name="Strandwitz P."/>
            <person name="Kim K.H."/>
            <person name="Terekhova D."/>
            <person name="Liu J.K."/>
            <person name="Sharma A."/>
            <person name="Levering J."/>
            <person name="Mcdonald D."/>
            <person name="Dietrich D."/>
            <person name="Ramadhar T.R."/>
            <person name="Lekbua A."/>
            <person name="Mroue N."/>
            <person name="Liston C."/>
            <person name="Stewart E.J."/>
            <person name="Dubin M.J."/>
            <person name="Zengler K."/>
            <person name="Knight R."/>
            <person name="Gilbert J.A."/>
            <person name="Clardy J."/>
            <person name="Lewis K."/>
        </authorList>
    </citation>
    <scope>NUCLEOTIDE SEQUENCE [LARGE SCALE GENOMIC DNA]</scope>
    <source>
        <strain evidence="7 8">KLE1738</strain>
    </source>
</reference>
<evidence type="ECO:0000256" key="3">
    <source>
        <dbReference type="ARBA" id="ARBA00022801"/>
    </source>
</evidence>
<dbReference type="InterPro" id="IPR009003">
    <property type="entry name" value="Peptidase_S1_PA"/>
</dbReference>
<dbReference type="Pfam" id="PF13365">
    <property type="entry name" value="Trypsin_2"/>
    <property type="match status" value="1"/>
</dbReference>
<evidence type="ECO:0000256" key="4">
    <source>
        <dbReference type="SAM" id="MobiDB-lite"/>
    </source>
</evidence>
<dbReference type="RefSeq" id="WP_117142360.1">
    <property type="nucleotide sequence ID" value="NZ_DAIQVC010000032.1"/>
</dbReference>
<accession>A0A3E2B2Y8</accession>
<evidence type="ECO:0000259" key="6">
    <source>
        <dbReference type="SMART" id="SM00228"/>
    </source>
</evidence>
<keyword evidence="5" id="KW-0472">Membrane</keyword>
<feature type="compositionally biased region" description="Low complexity" evidence="4">
    <location>
        <begin position="438"/>
        <end position="449"/>
    </location>
</feature>
<evidence type="ECO:0000313" key="7">
    <source>
        <dbReference type="EMBL" id="RFT06390.1"/>
    </source>
</evidence>
<protein>
    <submittedName>
        <fullName evidence="7">PDZ domain-containing protein</fullName>
    </submittedName>
</protein>
<dbReference type="OrthoDB" id="9758917at2"/>
<name>A0A3E2B2Y8_9FIRM</name>
<gene>
    <name evidence="7" type="ORF">DV520_07815</name>
</gene>
<dbReference type="SUPFAM" id="SSF50156">
    <property type="entry name" value="PDZ domain-like"/>
    <property type="match status" value="1"/>
</dbReference>
<dbReference type="PANTHER" id="PTHR43343">
    <property type="entry name" value="PEPTIDASE S12"/>
    <property type="match status" value="1"/>
</dbReference>
<dbReference type="Gene3D" id="2.30.42.10">
    <property type="match status" value="1"/>
</dbReference>
<feature type="compositionally biased region" description="Gly residues" evidence="4">
    <location>
        <begin position="450"/>
        <end position="461"/>
    </location>
</feature>
<dbReference type="Pfam" id="PF13180">
    <property type="entry name" value="PDZ_2"/>
    <property type="match status" value="1"/>
</dbReference>
<keyword evidence="2" id="KW-0645">Protease</keyword>
<dbReference type="PANTHER" id="PTHR43343:SF3">
    <property type="entry name" value="PROTEASE DO-LIKE 8, CHLOROPLASTIC"/>
    <property type="match status" value="1"/>
</dbReference>
<dbReference type="SUPFAM" id="SSF50494">
    <property type="entry name" value="Trypsin-like serine proteases"/>
    <property type="match status" value="1"/>
</dbReference>
<evidence type="ECO:0000256" key="1">
    <source>
        <dbReference type="ARBA" id="ARBA00010541"/>
    </source>
</evidence>
<dbReference type="GO" id="GO:0004252">
    <property type="term" value="F:serine-type endopeptidase activity"/>
    <property type="evidence" value="ECO:0007669"/>
    <property type="project" value="InterPro"/>
</dbReference>
<feature type="domain" description="PDZ" evidence="6">
    <location>
        <begin position="329"/>
        <end position="408"/>
    </location>
</feature>
<feature type="region of interest" description="Disordered" evidence="4">
    <location>
        <begin position="420"/>
        <end position="461"/>
    </location>
</feature>
<dbReference type="AlphaFoldDB" id="A0A3E2B2Y8"/>
<feature type="transmembrane region" description="Helical" evidence="5">
    <location>
        <begin position="59"/>
        <end position="80"/>
    </location>
</feature>
<evidence type="ECO:0000256" key="5">
    <source>
        <dbReference type="SAM" id="Phobius"/>
    </source>
</evidence>
<comment type="caution">
    <text evidence="7">The sequence shown here is derived from an EMBL/GenBank/DDBJ whole genome shotgun (WGS) entry which is preliminary data.</text>
</comment>
<dbReference type="EMBL" id="QQRQ01000011">
    <property type="protein sequence ID" value="RFT06390.1"/>
    <property type="molecule type" value="Genomic_DNA"/>
</dbReference>
<evidence type="ECO:0000256" key="2">
    <source>
        <dbReference type="ARBA" id="ARBA00022670"/>
    </source>
</evidence>
<feature type="region of interest" description="Disordered" evidence="4">
    <location>
        <begin position="1"/>
        <end position="54"/>
    </location>
</feature>
<dbReference type="Gene3D" id="2.40.10.10">
    <property type="entry name" value="Trypsin-like serine proteases"/>
    <property type="match status" value="2"/>
</dbReference>
<sequence length="461" mass="47961">MDYYGNDNGNQNGGYSHDPFASGDGPSFQGSGFQGPNFDGGSPRGKKPRKPLSARQKSTLKVVALCLVCALVGGLAHPVYNAVTGGNGTTIYTGNRTPTKVDTAAVNTEKELTTAEIYAKYVSSCVGITVDIVSTNIFGQTVTGAAAGSGFVITEDGYILTNYHVIDGANSIKVTFSDGKEYTATYVGGEEANDIAVIKVEATGLTPVVIGSSSDMLVGEQVTTIGNPLGELTFSETTGIISALDRTITMSDGNKMNMIQTDCAINSGNSGGPLFNSHGEVIGIVSAKYSSSASSSSASVEGLGFAIPMDDVADMVSELVTNGYVTGKPLMGISVGDVAEDVQAYGVPAGAAVKVVTPGLCGEKAGLQEGDIITKINDTEVASGNDLITAKDNYKPGDTVNLTVYRDGKTITVKLTLEESTPEKTAQQDQAQKEYEEQQQQQLQQEQQQGSGGWPFGGFGY</sequence>